<feature type="region of interest" description="Disordered" evidence="1">
    <location>
        <begin position="1"/>
        <end position="24"/>
    </location>
</feature>
<protein>
    <submittedName>
        <fullName evidence="2">Uncharacterized protein</fullName>
    </submittedName>
</protein>
<comment type="caution">
    <text evidence="2">The sequence shown here is derived from an EMBL/GenBank/DDBJ whole genome shotgun (WGS) entry which is preliminary data.</text>
</comment>
<name>A0AAE0G9R8_9CHLO</name>
<sequence length="103" mass="11592">MEGSLGDRYDSFWGMAPKDSDGDEIKFKERSETVIMRYVLTVPGICEGVHDAFTHATLNIQNEAVIEGQRFMIDRHVDKSRVNFGELCDGELCGSQRSHQPQG</sequence>
<evidence type="ECO:0000313" key="2">
    <source>
        <dbReference type="EMBL" id="KAK3273893.1"/>
    </source>
</evidence>
<feature type="compositionally biased region" description="Basic and acidic residues" evidence="1">
    <location>
        <begin position="1"/>
        <end position="10"/>
    </location>
</feature>
<dbReference type="AlphaFoldDB" id="A0AAE0G9R8"/>
<keyword evidence="3" id="KW-1185">Reference proteome</keyword>
<dbReference type="EMBL" id="LGRX02008141">
    <property type="protein sequence ID" value="KAK3273893.1"/>
    <property type="molecule type" value="Genomic_DNA"/>
</dbReference>
<dbReference type="Proteomes" id="UP001190700">
    <property type="component" value="Unassembled WGS sequence"/>
</dbReference>
<reference evidence="2 3" key="1">
    <citation type="journal article" date="2015" name="Genome Biol. Evol.">
        <title>Comparative Genomics of a Bacterivorous Green Alga Reveals Evolutionary Causalities and Consequences of Phago-Mixotrophic Mode of Nutrition.</title>
        <authorList>
            <person name="Burns J.A."/>
            <person name="Paasch A."/>
            <person name="Narechania A."/>
            <person name="Kim E."/>
        </authorList>
    </citation>
    <scope>NUCLEOTIDE SEQUENCE [LARGE SCALE GENOMIC DNA]</scope>
    <source>
        <strain evidence="2 3">PLY_AMNH</strain>
    </source>
</reference>
<organism evidence="2 3">
    <name type="scientific">Cymbomonas tetramitiformis</name>
    <dbReference type="NCBI Taxonomy" id="36881"/>
    <lineage>
        <taxon>Eukaryota</taxon>
        <taxon>Viridiplantae</taxon>
        <taxon>Chlorophyta</taxon>
        <taxon>Pyramimonadophyceae</taxon>
        <taxon>Pyramimonadales</taxon>
        <taxon>Pyramimonadaceae</taxon>
        <taxon>Cymbomonas</taxon>
    </lineage>
</organism>
<proteinExistence type="predicted"/>
<accession>A0AAE0G9R8</accession>
<evidence type="ECO:0000256" key="1">
    <source>
        <dbReference type="SAM" id="MobiDB-lite"/>
    </source>
</evidence>
<evidence type="ECO:0000313" key="3">
    <source>
        <dbReference type="Proteomes" id="UP001190700"/>
    </source>
</evidence>
<gene>
    <name evidence="2" type="ORF">CYMTET_17880</name>
</gene>